<keyword evidence="4" id="KW-0804">Transcription</keyword>
<keyword evidence="2" id="KW-0805">Transcription regulation</keyword>
<dbReference type="PANTHER" id="PTHR30346:SF17">
    <property type="entry name" value="LYSR FAMILY TRANSCRIPTIONAL REGULATOR"/>
    <property type="match status" value="1"/>
</dbReference>
<dbReference type="InterPro" id="IPR036388">
    <property type="entry name" value="WH-like_DNA-bd_sf"/>
</dbReference>
<keyword evidence="6" id="KW-1185">Reference proteome</keyword>
<dbReference type="Pfam" id="PF03466">
    <property type="entry name" value="LysR_substrate"/>
    <property type="match status" value="1"/>
</dbReference>
<dbReference type="Proteomes" id="UP000280188">
    <property type="component" value="Chromosome"/>
</dbReference>
<accession>A0A2Z6IHV3</accession>
<sequence length="308" mass="34426">MSLELRHLRYFIAVAEELHFSRAAERVGISQPPLSQQIHTLEEMLGARLLVRTNRRVALTDAGEAFLKEARAILVQVDRAVDYVRRVERGEKGELHIGMTRSTMLAKQVPRAIFQFRTQFPSVHLGLEELNSLEQIDALIHEKIQVGIMRVQHLPVMLQSHMLYADPLVAVLPAKHPLCPISPTLSVPLDPAQLVHEQFIIFADSAGTGIRNQFFQICHDAGFNPKIVQEVQEASTMIGLVAAGLGITILPVSYSYLQQDSVCYIPLSSPSARSDIHVVYRCMDHSPLLRQLLTILKSEAAAHAVSRR</sequence>
<name>A0A2Z6IHV3_ACIFI</name>
<evidence type="ECO:0000256" key="3">
    <source>
        <dbReference type="ARBA" id="ARBA00023125"/>
    </source>
</evidence>
<dbReference type="InterPro" id="IPR036390">
    <property type="entry name" value="WH_DNA-bd_sf"/>
</dbReference>
<dbReference type="Gene3D" id="3.40.190.10">
    <property type="entry name" value="Periplasmic binding protein-like II"/>
    <property type="match status" value="2"/>
</dbReference>
<dbReference type="SUPFAM" id="SSF46785">
    <property type="entry name" value="Winged helix' DNA-binding domain"/>
    <property type="match status" value="1"/>
</dbReference>
<dbReference type="SUPFAM" id="SSF53850">
    <property type="entry name" value="Periplasmic binding protein-like II"/>
    <property type="match status" value="1"/>
</dbReference>
<dbReference type="Gene3D" id="1.10.10.10">
    <property type="entry name" value="Winged helix-like DNA-binding domain superfamily/Winged helix DNA-binding domain"/>
    <property type="match status" value="1"/>
</dbReference>
<dbReference type="KEGG" id="afj:AFERRID_04050"/>
<dbReference type="EMBL" id="AP018795">
    <property type="protein sequence ID" value="BBF64187.1"/>
    <property type="molecule type" value="Genomic_DNA"/>
</dbReference>
<dbReference type="PROSITE" id="PS50931">
    <property type="entry name" value="HTH_LYSR"/>
    <property type="match status" value="1"/>
</dbReference>
<evidence type="ECO:0000313" key="6">
    <source>
        <dbReference type="Proteomes" id="UP000280188"/>
    </source>
</evidence>
<dbReference type="CDD" id="cd08414">
    <property type="entry name" value="PBP2_LTTR_aromatics_like"/>
    <property type="match status" value="1"/>
</dbReference>
<organism evidence="5 6">
    <name type="scientific">Acidithiobacillus ferridurans</name>
    <dbReference type="NCBI Taxonomy" id="1232575"/>
    <lineage>
        <taxon>Bacteria</taxon>
        <taxon>Pseudomonadati</taxon>
        <taxon>Pseudomonadota</taxon>
        <taxon>Acidithiobacillia</taxon>
        <taxon>Acidithiobacillales</taxon>
        <taxon>Acidithiobacillaceae</taxon>
        <taxon>Acidithiobacillus</taxon>
    </lineage>
</organism>
<dbReference type="PANTHER" id="PTHR30346">
    <property type="entry name" value="TRANSCRIPTIONAL DUAL REGULATOR HCAR-RELATED"/>
    <property type="match status" value="1"/>
</dbReference>
<dbReference type="InterPro" id="IPR005119">
    <property type="entry name" value="LysR_subst-bd"/>
</dbReference>
<proteinExistence type="inferred from homology"/>
<dbReference type="InterPro" id="IPR000847">
    <property type="entry name" value="LysR_HTH_N"/>
</dbReference>
<dbReference type="Pfam" id="PF00126">
    <property type="entry name" value="HTH_1"/>
    <property type="match status" value="1"/>
</dbReference>
<gene>
    <name evidence="5" type="ORF">AFERRID_04050</name>
</gene>
<evidence type="ECO:0000313" key="5">
    <source>
        <dbReference type="EMBL" id="BBF64187.1"/>
    </source>
</evidence>
<evidence type="ECO:0000256" key="1">
    <source>
        <dbReference type="ARBA" id="ARBA00009437"/>
    </source>
</evidence>
<evidence type="ECO:0000256" key="4">
    <source>
        <dbReference type="ARBA" id="ARBA00023163"/>
    </source>
</evidence>
<dbReference type="GO" id="GO:0003700">
    <property type="term" value="F:DNA-binding transcription factor activity"/>
    <property type="evidence" value="ECO:0007669"/>
    <property type="project" value="InterPro"/>
</dbReference>
<reference evidence="5 6" key="1">
    <citation type="journal article" date="2018" name="Microbiol. Resour. Announc.">
        <title>Complete Genome Sequence of Acidithiobacillus ferridurans JCM 18981.</title>
        <authorList>
            <person name="Miyauchi T."/>
            <person name="Kouzuma A."/>
            <person name="Abe T."/>
            <person name="Watanabe K."/>
        </authorList>
    </citation>
    <scope>NUCLEOTIDE SEQUENCE [LARGE SCALE GENOMIC DNA]</scope>
    <source>
        <strain evidence="6">ATCC 33020 / DSM 29468 / JCM 18981 / 11Fe</strain>
    </source>
</reference>
<protein>
    <submittedName>
        <fullName evidence="5">HTH-type transcriptional regulator BenM</fullName>
    </submittedName>
</protein>
<keyword evidence="3" id="KW-0238">DNA-binding</keyword>
<dbReference type="GO" id="GO:0003677">
    <property type="term" value="F:DNA binding"/>
    <property type="evidence" value="ECO:0007669"/>
    <property type="project" value="UniProtKB-KW"/>
</dbReference>
<dbReference type="GO" id="GO:0032993">
    <property type="term" value="C:protein-DNA complex"/>
    <property type="evidence" value="ECO:0007669"/>
    <property type="project" value="TreeGrafter"/>
</dbReference>
<dbReference type="AlphaFoldDB" id="A0A2Z6IHV3"/>
<evidence type="ECO:0000256" key="2">
    <source>
        <dbReference type="ARBA" id="ARBA00023015"/>
    </source>
</evidence>
<dbReference type="RefSeq" id="WP_126604275.1">
    <property type="nucleotide sequence ID" value="NZ_AP018795.1"/>
</dbReference>
<comment type="similarity">
    <text evidence="1">Belongs to the LysR transcriptional regulatory family.</text>
</comment>
<dbReference type="FunFam" id="1.10.10.10:FF:000001">
    <property type="entry name" value="LysR family transcriptional regulator"/>
    <property type="match status" value="1"/>
</dbReference>
<dbReference type="PRINTS" id="PR00039">
    <property type="entry name" value="HTHLYSR"/>
</dbReference>